<accession>A0A3P8DRT3</accession>
<dbReference type="WBParaSite" id="HPBE_0002311001-mRNA-1">
    <property type="protein sequence ID" value="HPBE_0002311001-mRNA-1"/>
    <property type="gene ID" value="HPBE_0002311001"/>
</dbReference>
<keyword evidence="2" id="KW-0645">Protease</keyword>
<keyword evidence="6" id="KW-1185">Reference proteome</keyword>
<dbReference type="InterPro" id="IPR038765">
    <property type="entry name" value="Papain-like_cys_pep_sf"/>
</dbReference>
<accession>A0A183GK92</accession>
<name>A0A183GK92_HELPZ</name>
<proteinExistence type="inferred from homology"/>
<evidence type="ECO:0000313" key="7">
    <source>
        <dbReference type="WBParaSite" id="HPBE_0002311001-mRNA-1"/>
    </source>
</evidence>
<protein>
    <submittedName>
        <fullName evidence="7">ULP_PROTEASE domain-containing protein</fullName>
    </submittedName>
</protein>
<evidence type="ECO:0000256" key="1">
    <source>
        <dbReference type="ARBA" id="ARBA00005234"/>
    </source>
</evidence>
<evidence type="ECO:0000256" key="3">
    <source>
        <dbReference type="ARBA" id="ARBA00022801"/>
    </source>
</evidence>
<reference evidence="5 6" key="1">
    <citation type="submission" date="2018-11" db="EMBL/GenBank/DDBJ databases">
        <authorList>
            <consortium name="Pathogen Informatics"/>
        </authorList>
    </citation>
    <scope>NUCLEOTIDE SEQUENCE [LARGE SCALE GENOMIC DNA]</scope>
</reference>
<dbReference type="AlphaFoldDB" id="A0A183GK92"/>
<dbReference type="InterPro" id="IPR003653">
    <property type="entry name" value="Peptidase_C48_C"/>
</dbReference>
<dbReference type="Pfam" id="PF02902">
    <property type="entry name" value="Peptidase_C48"/>
    <property type="match status" value="1"/>
</dbReference>
<evidence type="ECO:0000313" key="5">
    <source>
        <dbReference type="EMBL" id="VDP36628.1"/>
    </source>
</evidence>
<dbReference type="EMBL" id="UZAH01034687">
    <property type="protein sequence ID" value="VDP36628.1"/>
    <property type="molecule type" value="Genomic_DNA"/>
</dbReference>
<reference evidence="7" key="2">
    <citation type="submission" date="2019-09" db="UniProtKB">
        <authorList>
            <consortium name="WormBaseParasite"/>
        </authorList>
    </citation>
    <scope>IDENTIFICATION</scope>
</reference>
<evidence type="ECO:0000259" key="4">
    <source>
        <dbReference type="Pfam" id="PF02902"/>
    </source>
</evidence>
<dbReference type="SUPFAM" id="SSF54001">
    <property type="entry name" value="Cysteine proteinases"/>
    <property type="match status" value="1"/>
</dbReference>
<evidence type="ECO:0000313" key="6">
    <source>
        <dbReference type="Proteomes" id="UP000050761"/>
    </source>
</evidence>
<dbReference type="GO" id="GO:0008234">
    <property type="term" value="F:cysteine-type peptidase activity"/>
    <property type="evidence" value="ECO:0007669"/>
    <property type="project" value="InterPro"/>
</dbReference>
<feature type="domain" description="Ubiquitin-like protease family profile" evidence="4">
    <location>
        <begin position="23"/>
        <end position="117"/>
    </location>
</feature>
<organism evidence="6 7">
    <name type="scientific">Heligmosomoides polygyrus</name>
    <name type="common">Parasitic roundworm</name>
    <dbReference type="NCBI Taxonomy" id="6339"/>
    <lineage>
        <taxon>Eukaryota</taxon>
        <taxon>Metazoa</taxon>
        <taxon>Ecdysozoa</taxon>
        <taxon>Nematoda</taxon>
        <taxon>Chromadorea</taxon>
        <taxon>Rhabditida</taxon>
        <taxon>Rhabditina</taxon>
        <taxon>Rhabditomorpha</taxon>
        <taxon>Strongyloidea</taxon>
        <taxon>Heligmosomidae</taxon>
        <taxon>Heligmosomoides</taxon>
    </lineage>
</organism>
<dbReference type="GO" id="GO:0006508">
    <property type="term" value="P:proteolysis"/>
    <property type="evidence" value="ECO:0007669"/>
    <property type="project" value="UniProtKB-KW"/>
</dbReference>
<gene>
    <name evidence="5" type="ORF">HPBE_LOCUS23109</name>
</gene>
<dbReference type="Proteomes" id="UP000050761">
    <property type="component" value="Unassembled WGS sequence"/>
</dbReference>
<comment type="similarity">
    <text evidence="1">Belongs to the peptidase C48 family.</text>
</comment>
<keyword evidence="3" id="KW-0378">Hydrolase</keyword>
<sequence>MTGVLASLVFNHFLPEYKGLRDKRINFCDPEALTNILAACEKTPVTTLTRETVAWFANRKGETPTYLKALLHSKLSMIPVCYSGHWVLGMLQLKRREEDIRARMIVVDSLFHSTSFKNLTQLVAEMAYSAFGVALKAALYLTNSKYDLGKYTLVSSTFIHVSGISRYSLRSPRVECICKVVHKYGCKI</sequence>
<evidence type="ECO:0000256" key="2">
    <source>
        <dbReference type="ARBA" id="ARBA00022670"/>
    </source>
</evidence>